<keyword evidence="1" id="KW-0812">Transmembrane</keyword>
<feature type="transmembrane region" description="Helical" evidence="1">
    <location>
        <begin position="140"/>
        <end position="159"/>
    </location>
</feature>
<feature type="transmembrane region" description="Helical" evidence="1">
    <location>
        <begin position="55"/>
        <end position="72"/>
    </location>
</feature>
<proteinExistence type="predicted"/>
<accession>A0A100WGZ3</accession>
<reference evidence="3" key="1">
    <citation type="journal article" date="2016" name="Genome Announc.">
        <title>Draft Genome Sequences of Five Rapidly Growing Mycobacterium Species, M. thermoresistibile, M. fortuitum subsp. acetamidolyticum, M. canariasense, M. brisbanense, and M. novocastrense.</title>
        <authorList>
            <person name="Katahira K."/>
            <person name="Ogura Y."/>
            <person name="Gotoh Y."/>
            <person name="Hayashi T."/>
        </authorList>
    </citation>
    <scope>NUCLEOTIDE SEQUENCE [LARGE SCALE GENOMIC DNA]</scope>
    <source>
        <strain evidence="3">JCM15298</strain>
    </source>
</reference>
<keyword evidence="3" id="KW-1185">Reference proteome</keyword>
<feature type="transmembrane region" description="Helical" evidence="1">
    <location>
        <begin position="114"/>
        <end position="133"/>
    </location>
</feature>
<evidence type="ECO:0000313" key="2">
    <source>
        <dbReference type="EMBL" id="GAS97704.1"/>
    </source>
</evidence>
<feature type="transmembrane region" description="Helical" evidence="1">
    <location>
        <begin position="171"/>
        <end position="193"/>
    </location>
</feature>
<dbReference type="RefSeq" id="WP_062658553.1">
    <property type="nucleotide sequence ID" value="NZ_CATORR010000001.1"/>
</dbReference>
<organism evidence="2 3">
    <name type="scientific">Mycolicibacterium canariasense</name>
    <name type="common">Mycobacterium canariasense</name>
    <dbReference type="NCBI Taxonomy" id="228230"/>
    <lineage>
        <taxon>Bacteria</taxon>
        <taxon>Bacillati</taxon>
        <taxon>Actinomycetota</taxon>
        <taxon>Actinomycetes</taxon>
        <taxon>Mycobacteriales</taxon>
        <taxon>Mycobacteriaceae</taxon>
        <taxon>Mycolicibacterium</taxon>
    </lineage>
</organism>
<feature type="transmembrane region" description="Helical" evidence="1">
    <location>
        <begin position="31"/>
        <end position="48"/>
    </location>
</feature>
<comment type="caution">
    <text evidence="2">The sequence shown here is derived from an EMBL/GenBank/DDBJ whole genome shotgun (WGS) entry which is preliminary data.</text>
</comment>
<name>A0A100WGZ3_MYCCR</name>
<evidence type="ECO:0000313" key="3">
    <source>
        <dbReference type="Proteomes" id="UP000069443"/>
    </source>
</evidence>
<dbReference type="AlphaFoldDB" id="A0A100WGZ3"/>
<keyword evidence="1" id="KW-1133">Transmembrane helix</keyword>
<dbReference type="EMBL" id="BCSY01000076">
    <property type="protein sequence ID" value="GAS97704.1"/>
    <property type="molecule type" value="Genomic_DNA"/>
</dbReference>
<reference evidence="3" key="2">
    <citation type="submission" date="2016-02" db="EMBL/GenBank/DDBJ databases">
        <title>Draft genome sequence of five rapidly growing Mycobacterium species.</title>
        <authorList>
            <person name="Katahira K."/>
            <person name="Gotou Y."/>
            <person name="Iida K."/>
            <person name="Ogura Y."/>
            <person name="Hayashi T."/>
        </authorList>
    </citation>
    <scope>NUCLEOTIDE SEQUENCE [LARGE SCALE GENOMIC DNA]</scope>
    <source>
        <strain evidence="3">JCM15298</strain>
    </source>
</reference>
<gene>
    <name evidence="2" type="ORF">RMCC_4670</name>
</gene>
<sequence length="212" mass="22912">MINPLFAVMAVLAIALPPLLPSKEARIERRLYWAGAFVATIATFFALYPPDWRGGLVLACVVAAILIVRAYLNTPYLVIRGRTLTFSTRSSDAKRSPSEPGLSSYGEITTAPKTWWLLLAIVIACVAAVAVCLTNREGSAYAVGGTLAVGLVLVALGYQDGTGRCPVARRQMVQFMLIGFASVGLFVALYYLAYRLGGLRKRRADPSRNVTP</sequence>
<keyword evidence="1" id="KW-0472">Membrane</keyword>
<dbReference type="STRING" id="228230.RMCC_4670"/>
<evidence type="ECO:0000256" key="1">
    <source>
        <dbReference type="SAM" id="Phobius"/>
    </source>
</evidence>
<protein>
    <submittedName>
        <fullName evidence="2">Uncharacterized protein</fullName>
    </submittedName>
</protein>
<dbReference type="Proteomes" id="UP000069443">
    <property type="component" value="Unassembled WGS sequence"/>
</dbReference>